<dbReference type="EMBL" id="JAOZEV010000026">
    <property type="protein sequence ID" value="MCV9934561.1"/>
    <property type="molecule type" value="Genomic_DNA"/>
</dbReference>
<keyword evidence="3" id="KW-1185">Reference proteome</keyword>
<proteinExistence type="predicted"/>
<evidence type="ECO:0000256" key="1">
    <source>
        <dbReference type="SAM" id="SignalP"/>
    </source>
</evidence>
<organism evidence="2 3">
    <name type="scientific">Flavobacterium frigoritolerans</name>
    <dbReference type="NCBI Taxonomy" id="2987686"/>
    <lineage>
        <taxon>Bacteria</taxon>
        <taxon>Pseudomonadati</taxon>
        <taxon>Bacteroidota</taxon>
        <taxon>Flavobacteriia</taxon>
        <taxon>Flavobacteriales</taxon>
        <taxon>Flavobacteriaceae</taxon>
        <taxon>Flavobacterium</taxon>
    </lineage>
</organism>
<comment type="caution">
    <text evidence="2">The sequence shown here is derived from an EMBL/GenBank/DDBJ whole genome shotgun (WGS) entry which is preliminary data.</text>
</comment>
<evidence type="ECO:0000313" key="2">
    <source>
        <dbReference type="EMBL" id="MCV9934561.1"/>
    </source>
</evidence>
<keyword evidence="1" id="KW-0732">Signal</keyword>
<feature type="chain" id="PRO_5040777020" evidence="1">
    <location>
        <begin position="19"/>
        <end position="241"/>
    </location>
</feature>
<protein>
    <submittedName>
        <fullName evidence="2">Uncharacterized protein</fullName>
    </submittedName>
</protein>
<accession>A0A9X3CAD4</accession>
<dbReference type="RefSeq" id="WP_264288730.1">
    <property type="nucleotide sequence ID" value="NZ_JAOZEV010000026.1"/>
</dbReference>
<name>A0A9X3CAD4_9FLAO</name>
<reference evidence="2" key="1">
    <citation type="submission" date="2022-10" db="EMBL/GenBank/DDBJ databases">
        <title>Two novel species of Flavobacterium.</title>
        <authorList>
            <person name="Liu Q."/>
            <person name="Xin Y.-H."/>
        </authorList>
    </citation>
    <scope>NUCLEOTIDE SEQUENCE</scope>
    <source>
        <strain evidence="2">LS1R47</strain>
    </source>
</reference>
<dbReference type="AlphaFoldDB" id="A0A9X3CAD4"/>
<evidence type="ECO:0000313" key="3">
    <source>
        <dbReference type="Proteomes" id="UP001151133"/>
    </source>
</evidence>
<sequence length="241" mass="26424">MKKLLLFLVLIVTINVSAQSTTWFSKPLELDNVPASALKSDSVLVRGTDKIIKFVPRSEFGGAEQVNADWNAKGGISEILNKPEIPDVSWLQTQIDSKQPMLADNVNIKTINGNSLLGTGDIPIGNEPTHKTFACYFTKNFKPIPTTQVIYNDTGATITWEALESPGQYVGTFSLDLFDENARKYPIFIVGNTNIGEIVRVSTFGPNKIFVNTNTMANVVNGGGDPAIEVYGVHIKIEIYE</sequence>
<dbReference type="Proteomes" id="UP001151133">
    <property type="component" value="Unassembled WGS sequence"/>
</dbReference>
<feature type="signal peptide" evidence="1">
    <location>
        <begin position="1"/>
        <end position="18"/>
    </location>
</feature>
<gene>
    <name evidence="2" type="ORF">OIU80_19950</name>
</gene>